<protein>
    <recommendedName>
        <fullName evidence="8">CASP-like protein</fullName>
    </recommendedName>
</protein>
<keyword evidence="12" id="KW-1185">Reference proteome</keyword>
<evidence type="ECO:0000256" key="3">
    <source>
        <dbReference type="ARBA" id="ARBA00011489"/>
    </source>
</evidence>
<sequence>MENYKETKPSAPSANPGRDMESGGQAIPVARSGKCEKVSLILRVAALVFSVVSFIIMACTKNFDGFHQLRYLLAAGILCTVYTTFQVTRQSYYISTGKSLFEQRTTSLVDFFGDQIIAYLLVSSASTAAPFVATIREVEDALFASNETSSMIAASTSMAFLAFLTLAVSAVISAFKLRK</sequence>
<dbReference type="PANTHER" id="PTHR33573:SF57">
    <property type="entry name" value="CASP-LIKE PROTEIN 4B1"/>
    <property type="match status" value="1"/>
</dbReference>
<reference evidence="11 12" key="1">
    <citation type="journal article" date="2018" name="Science">
        <title>The opium poppy genome and morphinan production.</title>
        <authorList>
            <person name="Guo L."/>
            <person name="Winzer T."/>
            <person name="Yang X."/>
            <person name="Li Y."/>
            <person name="Ning Z."/>
            <person name="He Z."/>
            <person name="Teodor R."/>
            <person name="Lu Y."/>
            <person name="Bowser T.A."/>
            <person name="Graham I.A."/>
            <person name="Ye K."/>
        </authorList>
    </citation>
    <scope>NUCLEOTIDE SEQUENCE [LARGE SCALE GENOMIC DNA]</scope>
    <source>
        <strain evidence="12">cv. HN1</strain>
        <tissue evidence="11">Leaves</tissue>
    </source>
</reference>
<evidence type="ECO:0000256" key="5">
    <source>
        <dbReference type="ARBA" id="ARBA00022692"/>
    </source>
</evidence>
<comment type="subcellular location">
    <subcellularLocation>
        <location evidence="1 8">Cell membrane</location>
        <topology evidence="1 8">Multi-pass membrane protein</topology>
    </subcellularLocation>
</comment>
<dbReference type="PANTHER" id="PTHR33573">
    <property type="entry name" value="CASP-LIKE PROTEIN 4A4"/>
    <property type="match status" value="1"/>
</dbReference>
<dbReference type="InterPro" id="IPR006702">
    <property type="entry name" value="CASP_dom"/>
</dbReference>
<dbReference type="OMA" id="AWQTFVH"/>
<gene>
    <name evidence="11" type="ORF">C5167_025022</name>
</gene>
<keyword evidence="7 8" id="KW-0472">Membrane</keyword>
<feature type="transmembrane region" description="Helical" evidence="8">
    <location>
        <begin position="152"/>
        <end position="175"/>
    </location>
</feature>
<evidence type="ECO:0000256" key="9">
    <source>
        <dbReference type="SAM" id="MobiDB-lite"/>
    </source>
</evidence>
<proteinExistence type="inferred from homology"/>
<evidence type="ECO:0000256" key="4">
    <source>
        <dbReference type="ARBA" id="ARBA00022475"/>
    </source>
</evidence>
<feature type="domain" description="Casparian strip membrane protein" evidence="10">
    <location>
        <begin position="34"/>
        <end position="164"/>
    </location>
</feature>
<feature type="transmembrane region" description="Helical" evidence="8">
    <location>
        <begin position="69"/>
        <end position="87"/>
    </location>
</feature>
<dbReference type="GO" id="GO:0005886">
    <property type="term" value="C:plasma membrane"/>
    <property type="evidence" value="ECO:0007669"/>
    <property type="project" value="UniProtKB-SubCell"/>
</dbReference>
<dbReference type="Proteomes" id="UP000316621">
    <property type="component" value="Chromosome 5"/>
</dbReference>
<feature type="transmembrane region" description="Helical" evidence="8">
    <location>
        <begin position="40"/>
        <end position="63"/>
    </location>
</feature>
<dbReference type="Gramene" id="RZC63243">
    <property type="protein sequence ID" value="RZC63243"/>
    <property type="gene ID" value="C5167_025022"/>
</dbReference>
<evidence type="ECO:0000256" key="7">
    <source>
        <dbReference type="ARBA" id="ARBA00023136"/>
    </source>
</evidence>
<comment type="subunit">
    <text evidence="3 8">Homodimer and heterodimers.</text>
</comment>
<evidence type="ECO:0000256" key="8">
    <source>
        <dbReference type="RuleBase" id="RU361233"/>
    </source>
</evidence>
<organism evidence="11 12">
    <name type="scientific">Papaver somniferum</name>
    <name type="common">Opium poppy</name>
    <dbReference type="NCBI Taxonomy" id="3469"/>
    <lineage>
        <taxon>Eukaryota</taxon>
        <taxon>Viridiplantae</taxon>
        <taxon>Streptophyta</taxon>
        <taxon>Embryophyta</taxon>
        <taxon>Tracheophyta</taxon>
        <taxon>Spermatophyta</taxon>
        <taxon>Magnoliopsida</taxon>
        <taxon>Ranunculales</taxon>
        <taxon>Papaveraceae</taxon>
        <taxon>Papaveroideae</taxon>
        <taxon>Papaver</taxon>
    </lineage>
</organism>
<dbReference type="Pfam" id="PF04535">
    <property type="entry name" value="CASP_dom"/>
    <property type="match status" value="1"/>
</dbReference>
<evidence type="ECO:0000313" key="11">
    <source>
        <dbReference type="EMBL" id="RZC63243.1"/>
    </source>
</evidence>
<dbReference type="OrthoDB" id="1924823at2759"/>
<dbReference type="EMBL" id="CM010719">
    <property type="protein sequence ID" value="RZC63243.1"/>
    <property type="molecule type" value="Genomic_DNA"/>
</dbReference>
<dbReference type="STRING" id="3469.A0A4Y7JQ51"/>
<name>A0A4Y7JQ51_PAPSO</name>
<evidence type="ECO:0000256" key="2">
    <source>
        <dbReference type="ARBA" id="ARBA00007651"/>
    </source>
</evidence>
<evidence type="ECO:0000256" key="1">
    <source>
        <dbReference type="ARBA" id="ARBA00004651"/>
    </source>
</evidence>
<keyword evidence="6 8" id="KW-1133">Transmembrane helix</keyword>
<feature type="region of interest" description="Disordered" evidence="9">
    <location>
        <begin position="1"/>
        <end position="23"/>
    </location>
</feature>
<evidence type="ECO:0000313" key="12">
    <source>
        <dbReference type="Proteomes" id="UP000316621"/>
    </source>
</evidence>
<keyword evidence="5 8" id="KW-0812">Transmembrane</keyword>
<feature type="transmembrane region" description="Helical" evidence="8">
    <location>
        <begin position="108"/>
        <end position="132"/>
    </location>
</feature>
<accession>A0A4Y7JQ51</accession>
<keyword evidence="4 8" id="KW-1003">Cell membrane</keyword>
<evidence type="ECO:0000259" key="10">
    <source>
        <dbReference type="Pfam" id="PF04535"/>
    </source>
</evidence>
<dbReference type="AlphaFoldDB" id="A0A4Y7JQ51"/>
<evidence type="ECO:0000256" key="6">
    <source>
        <dbReference type="ARBA" id="ARBA00022989"/>
    </source>
</evidence>
<comment type="similarity">
    <text evidence="2 8">Belongs to the Casparian strip membrane proteins (CASP) family.</text>
</comment>